<evidence type="ECO:0000259" key="5">
    <source>
        <dbReference type="Pfam" id="PF00108"/>
    </source>
</evidence>
<dbReference type="PANTHER" id="PTHR18919">
    <property type="entry name" value="ACETYL-COA C-ACYLTRANSFERASE"/>
    <property type="match status" value="1"/>
</dbReference>
<reference evidence="7" key="1">
    <citation type="submission" date="2022-09" db="EMBL/GenBank/DDBJ databases">
        <title>Diverse halophilic archaea isolated from saline environments.</title>
        <authorList>
            <person name="Cui H.-L."/>
        </authorList>
    </citation>
    <scope>NUCLEOTIDE SEQUENCE</scope>
    <source>
        <strain evidence="7">ZS-35-S2</strain>
    </source>
</reference>
<dbReference type="InterPro" id="IPR020613">
    <property type="entry name" value="Thiolase_CS"/>
</dbReference>
<dbReference type="InterPro" id="IPR020617">
    <property type="entry name" value="Thiolase_C"/>
</dbReference>
<dbReference type="SUPFAM" id="SSF53901">
    <property type="entry name" value="Thiolase-like"/>
    <property type="match status" value="2"/>
</dbReference>
<dbReference type="InterPro" id="IPR020616">
    <property type="entry name" value="Thiolase_N"/>
</dbReference>
<evidence type="ECO:0000313" key="8">
    <source>
        <dbReference type="Proteomes" id="UP001057580"/>
    </source>
</evidence>
<dbReference type="EMBL" id="CP104003">
    <property type="protein sequence ID" value="UWM54868.1"/>
    <property type="molecule type" value="Genomic_DNA"/>
</dbReference>
<dbReference type="GO" id="GO:0003988">
    <property type="term" value="F:acetyl-CoA C-acyltransferase activity"/>
    <property type="evidence" value="ECO:0007669"/>
    <property type="project" value="UniProtKB-EC"/>
</dbReference>
<sequence>MHDVVLVDGARTPHGALLGGLADVSAVELGRTALDGLLDRVALAPEQVDYVTVGNAIQAGIGQVPGRQAVYASTLPKETPVTTINEASGSGVRAIMNAHDHLAAGRAEFAIAGGMESMTNAPHVLPGHRKGERMGDATLKDSMIYDSLWDVSYDAHMGELTEALVEREGITRERQDRYALESNERAVAATEAGLFDDEMVPVETPDRVVDTDEGPRADTSLEALGRLPTPFADPGTITPGNASKLSDGAGFVLLATAEAAEAAGLEPMARVTDYAVQYRDPKWFNDAVAAAVEALLAQNDLAVEDVDRYEVNEAFAAQMVHVMDRVGVPRERLNTRGGAVAYGHPIGASGGMIAASLAYELEREDLARGFVGMSVGGGGGVMAMLERP</sequence>
<dbReference type="GeneID" id="74940953"/>
<keyword evidence="8" id="KW-1185">Reference proteome</keyword>
<dbReference type="Pfam" id="PF00108">
    <property type="entry name" value="Thiolase_N"/>
    <property type="match status" value="1"/>
</dbReference>
<dbReference type="InterPro" id="IPR016039">
    <property type="entry name" value="Thiolase-like"/>
</dbReference>
<dbReference type="PROSITE" id="PS00737">
    <property type="entry name" value="THIOLASE_2"/>
    <property type="match status" value="1"/>
</dbReference>
<evidence type="ECO:0000256" key="1">
    <source>
        <dbReference type="ARBA" id="ARBA00010982"/>
    </source>
</evidence>
<dbReference type="GO" id="GO:0008299">
    <property type="term" value="P:isoprenoid biosynthetic process"/>
    <property type="evidence" value="ECO:0007669"/>
    <property type="project" value="UniProtKB-KW"/>
</dbReference>
<dbReference type="Proteomes" id="UP001057580">
    <property type="component" value="Chromosome"/>
</dbReference>
<evidence type="ECO:0000256" key="2">
    <source>
        <dbReference type="ARBA" id="ARBA00022679"/>
    </source>
</evidence>
<organism evidence="7 8">
    <name type="scientific">Salinirubellus salinus</name>
    <dbReference type="NCBI Taxonomy" id="1364945"/>
    <lineage>
        <taxon>Archaea</taxon>
        <taxon>Methanobacteriati</taxon>
        <taxon>Methanobacteriota</taxon>
        <taxon>Stenosarchaea group</taxon>
        <taxon>Halobacteria</taxon>
        <taxon>Halobacteriales</taxon>
        <taxon>Natronomonadaceae</taxon>
        <taxon>Salinirubellus</taxon>
    </lineage>
</organism>
<keyword evidence="4 7" id="KW-0012">Acyltransferase</keyword>
<dbReference type="NCBIfam" id="TIGR01930">
    <property type="entry name" value="AcCoA-C-Actrans"/>
    <property type="match status" value="1"/>
</dbReference>
<dbReference type="Gene3D" id="3.40.47.10">
    <property type="match status" value="2"/>
</dbReference>
<name>A0A9E7R3Q2_9EURY</name>
<evidence type="ECO:0000256" key="4">
    <source>
        <dbReference type="ARBA" id="ARBA00023315"/>
    </source>
</evidence>
<dbReference type="KEGG" id="ssai:N0B31_00985"/>
<dbReference type="InterPro" id="IPR002155">
    <property type="entry name" value="Thiolase"/>
</dbReference>
<comment type="similarity">
    <text evidence="1">Belongs to the thiolase-like superfamily. Thiolase family.</text>
</comment>
<proteinExistence type="inferred from homology"/>
<accession>A0A9E7R3Q2</accession>
<evidence type="ECO:0000256" key="3">
    <source>
        <dbReference type="ARBA" id="ARBA00023229"/>
    </source>
</evidence>
<dbReference type="AlphaFoldDB" id="A0A9E7R3Q2"/>
<feature type="domain" description="Thiolase N-terminal" evidence="5">
    <location>
        <begin position="4"/>
        <end position="257"/>
    </location>
</feature>
<evidence type="ECO:0000313" key="7">
    <source>
        <dbReference type="EMBL" id="UWM54868.1"/>
    </source>
</evidence>
<dbReference type="RefSeq" id="WP_260593870.1">
    <property type="nucleotide sequence ID" value="NZ_CP104003.1"/>
</dbReference>
<dbReference type="EC" id="2.3.1.16" evidence="7"/>
<dbReference type="CDD" id="cd00751">
    <property type="entry name" value="thiolase"/>
    <property type="match status" value="1"/>
</dbReference>
<protein>
    <submittedName>
        <fullName evidence="7">Acetyl-CoA C-acyltransferase</fullName>
        <ecNumber evidence="7">2.3.1.16</ecNumber>
    </submittedName>
</protein>
<feature type="domain" description="Thiolase C-terminal" evidence="6">
    <location>
        <begin position="266"/>
        <end position="386"/>
    </location>
</feature>
<keyword evidence="3" id="KW-0414">Isoprene biosynthesis</keyword>
<gene>
    <name evidence="7" type="ORF">N0B31_00985</name>
</gene>
<evidence type="ECO:0000259" key="6">
    <source>
        <dbReference type="Pfam" id="PF02803"/>
    </source>
</evidence>
<dbReference type="PIRSF" id="PIRSF000429">
    <property type="entry name" value="Ac-CoA_Ac_transf"/>
    <property type="match status" value="1"/>
</dbReference>
<dbReference type="PANTHER" id="PTHR18919:SF107">
    <property type="entry name" value="ACETYL-COA ACETYLTRANSFERASE, CYTOSOLIC"/>
    <property type="match status" value="1"/>
</dbReference>
<keyword evidence="2 7" id="KW-0808">Transferase</keyword>
<dbReference type="Pfam" id="PF02803">
    <property type="entry name" value="Thiolase_C"/>
    <property type="match status" value="1"/>
</dbReference>